<protein>
    <submittedName>
        <fullName evidence="1">Uncharacterized protein</fullName>
    </submittedName>
</protein>
<gene>
    <name evidence="1" type="ORF">mMyoMyo1_008470</name>
</gene>
<dbReference type="EMBL" id="JABWUV010000011">
    <property type="protein sequence ID" value="KAF6319731.1"/>
    <property type="molecule type" value="Genomic_DNA"/>
</dbReference>
<evidence type="ECO:0000313" key="1">
    <source>
        <dbReference type="EMBL" id="KAF6319731.1"/>
    </source>
</evidence>
<organism evidence="1 2">
    <name type="scientific">Myotis myotis</name>
    <name type="common">Greater mouse-eared bat</name>
    <name type="synonym">Vespertilio myotis</name>
    <dbReference type="NCBI Taxonomy" id="51298"/>
    <lineage>
        <taxon>Eukaryota</taxon>
        <taxon>Metazoa</taxon>
        <taxon>Chordata</taxon>
        <taxon>Craniata</taxon>
        <taxon>Vertebrata</taxon>
        <taxon>Euteleostomi</taxon>
        <taxon>Mammalia</taxon>
        <taxon>Eutheria</taxon>
        <taxon>Laurasiatheria</taxon>
        <taxon>Chiroptera</taxon>
        <taxon>Yangochiroptera</taxon>
        <taxon>Vespertilionidae</taxon>
        <taxon>Myotis</taxon>
    </lineage>
</organism>
<keyword evidence="2" id="KW-1185">Reference proteome</keyword>
<reference evidence="1 2" key="1">
    <citation type="journal article" date="2020" name="Nature">
        <title>Six reference-quality genomes reveal evolution of bat adaptations.</title>
        <authorList>
            <person name="Jebb D."/>
            <person name="Huang Z."/>
            <person name="Pippel M."/>
            <person name="Hughes G.M."/>
            <person name="Lavrichenko K."/>
            <person name="Devanna P."/>
            <person name="Winkler S."/>
            <person name="Jermiin L.S."/>
            <person name="Skirmuntt E.C."/>
            <person name="Katzourakis A."/>
            <person name="Burkitt-Gray L."/>
            <person name="Ray D.A."/>
            <person name="Sullivan K.A.M."/>
            <person name="Roscito J.G."/>
            <person name="Kirilenko B.M."/>
            <person name="Davalos L.M."/>
            <person name="Corthals A.P."/>
            <person name="Power M.L."/>
            <person name="Jones G."/>
            <person name="Ransome R.D."/>
            <person name="Dechmann D.K.N."/>
            <person name="Locatelli A.G."/>
            <person name="Puechmaille S.J."/>
            <person name="Fedrigo O."/>
            <person name="Jarvis E.D."/>
            <person name="Hiller M."/>
            <person name="Vernes S.C."/>
            <person name="Myers E.W."/>
            <person name="Teeling E.C."/>
        </authorList>
    </citation>
    <scope>NUCLEOTIDE SEQUENCE [LARGE SCALE GENOMIC DNA]</scope>
    <source>
        <strain evidence="1">MMyoMyo1</strain>
        <tissue evidence="1">Flight muscle</tissue>
    </source>
</reference>
<proteinExistence type="predicted"/>
<sequence length="138" mass="15662">MPFHFHDIIIWGQLPLFKDSSSQFGSVDTEWACEPKDPGFNSGQGHVPRLQAPPLPRPWLGLMQKATSQCVSLTSMFLSVFPALFHCLYKSMGKYPRVRIKKIILSNHRQRCKLTIPLLHPPLANQSDMQINHQKDGG</sequence>
<dbReference type="Proteomes" id="UP000527355">
    <property type="component" value="Unassembled WGS sequence"/>
</dbReference>
<comment type="caution">
    <text evidence="1">The sequence shown here is derived from an EMBL/GenBank/DDBJ whole genome shotgun (WGS) entry which is preliminary data.</text>
</comment>
<name>A0A7J7V3W5_MYOMY</name>
<accession>A0A7J7V3W5</accession>
<evidence type="ECO:0000313" key="2">
    <source>
        <dbReference type="Proteomes" id="UP000527355"/>
    </source>
</evidence>
<dbReference type="AlphaFoldDB" id="A0A7J7V3W5"/>